<evidence type="ECO:0000313" key="2">
    <source>
        <dbReference type="Proteomes" id="UP000198649"/>
    </source>
</evidence>
<gene>
    <name evidence="1" type="ORF">SAMN05216561_11412</name>
</gene>
<dbReference type="RefSeq" id="WP_091115315.1">
    <property type="nucleotide sequence ID" value="NZ_BKAF01000017.1"/>
</dbReference>
<dbReference type="Proteomes" id="UP000198649">
    <property type="component" value="Unassembled WGS sequence"/>
</dbReference>
<evidence type="ECO:0000313" key="1">
    <source>
        <dbReference type="EMBL" id="SFI85317.1"/>
    </source>
</evidence>
<proteinExistence type="predicted"/>
<accession>A0A1I3LKV0</accession>
<organism evidence="1 2">
    <name type="scientific">Nocardioides psychrotolerans</name>
    <dbReference type="NCBI Taxonomy" id="1005945"/>
    <lineage>
        <taxon>Bacteria</taxon>
        <taxon>Bacillati</taxon>
        <taxon>Actinomycetota</taxon>
        <taxon>Actinomycetes</taxon>
        <taxon>Propionibacteriales</taxon>
        <taxon>Nocardioidaceae</taxon>
        <taxon>Nocardioides</taxon>
    </lineage>
</organism>
<dbReference type="STRING" id="1005945.SAMN05216561_11412"/>
<dbReference type="AlphaFoldDB" id="A0A1I3LKV0"/>
<keyword evidence="2" id="KW-1185">Reference proteome</keyword>
<name>A0A1I3LKV0_9ACTN</name>
<sequence length="117" mass="12264">MSTATVTLQAPTALLALVQHIHDHGLGAPLTIHSPSTASPCFTVSVVAASYDAWVASGFTATDTTSHPVGQRISGKRWEQVATTGLLQPYGIRLVLKFTRPRPTGRPLVAVTTGCTA</sequence>
<protein>
    <submittedName>
        <fullName evidence="1">Uncharacterized protein</fullName>
    </submittedName>
</protein>
<reference evidence="1 2" key="1">
    <citation type="submission" date="2016-10" db="EMBL/GenBank/DDBJ databases">
        <authorList>
            <person name="de Groot N.N."/>
        </authorList>
    </citation>
    <scope>NUCLEOTIDE SEQUENCE [LARGE SCALE GENOMIC DNA]</scope>
    <source>
        <strain evidence="1 2">CGMCC 1.11156</strain>
    </source>
</reference>
<dbReference type="EMBL" id="FOQG01000014">
    <property type="protein sequence ID" value="SFI85317.1"/>
    <property type="molecule type" value="Genomic_DNA"/>
</dbReference>